<proteinExistence type="predicted"/>
<dbReference type="EMBL" id="CATOBB020000612">
    <property type="protein sequence ID" value="CAM9174885.1"/>
    <property type="molecule type" value="Genomic_DNA"/>
</dbReference>
<reference evidence="1" key="1">
    <citation type="submission" date="2025-03" db="EMBL/GenBank/DDBJ databases">
        <authorList>
            <consortium name="ELIXIR-Norway"/>
            <consortium name="Elixir Norway"/>
        </authorList>
    </citation>
    <scope>NUCLEOTIDE SEQUENCE</scope>
</reference>
<feature type="non-terminal residue" evidence="1">
    <location>
        <position position="199"/>
    </location>
</feature>
<evidence type="ECO:0000313" key="2">
    <source>
        <dbReference type="Proteomes" id="UP001162501"/>
    </source>
</evidence>
<dbReference type="Proteomes" id="UP001162501">
    <property type="component" value="Unassembled WGS sequence"/>
</dbReference>
<evidence type="ECO:0000313" key="1">
    <source>
        <dbReference type="EMBL" id="CAM9174885.1"/>
    </source>
</evidence>
<gene>
    <name evidence="1" type="ORF">MRATA1EN22A_LOCUS29430</name>
</gene>
<sequence>AADSSAARSAHLWPAAPTAAAAATTTGAATTAAATTAYFAAAATGRRGRCCRMRAATSWQTATLPKLCRLSPAAAHADTKPALPIPGLSVCGAWQPVEQDVSNLGCVYVAAAPGAPPPSSHPPLSYVGPQSIVSAFRPLPLRAVAVPDAAAAASALREFDPPALPAAAAPCCAQTGGTEAAAAAAAAARAATGAALTTA</sequence>
<feature type="non-terminal residue" evidence="1">
    <location>
        <position position="1"/>
    </location>
</feature>
<protein>
    <submittedName>
        <fullName evidence="1">Uncharacterized protein</fullName>
    </submittedName>
</protein>
<organism evidence="1 2">
    <name type="scientific">Rangifer tarandus platyrhynchus</name>
    <name type="common">Svalbard reindeer</name>
    <dbReference type="NCBI Taxonomy" id="3082113"/>
    <lineage>
        <taxon>Eukaryota</taxon>
        <taxon>Metazoa</taxon>
        <taxon>Chordata</taxon>
        <taxon>Craniata</taxon>
        <taxon>Vertebrata</taxon>
        <taxon>Euteleostomi</taxon>
        <taxon>Mammalia</taxon>
        <taxon>Eutheria</taxon>
        <taxon>Laurasiatheria</taxon>
        <taxon>Artiodactyla</taxon>
        <taxon>Ruminantia</taxon>
        <taxon>Pecora</taxon>
        <taxon>Cervidae</taxon>
        <taxon>Odocoileinae</taxon>
        <taxon>Rangifer</taxon>
    </lineage>
</organism>
<name>A0ACB1KFP8_RANTA</name>
<comment type="caution">
    <text evidence="1">The sequence shown here is derived from an EMBL/GenBank/DDBJ whole genome shotgun (WGS) entry which is preliminary data.</text>
</comment>
<accession>A0ACB1KFP8</accession>